<dbReference type="Gene3D" id="3.20.20.80">
    <property type="entry name" value="Glycosidases"/>
    <property type="match status" value="1"/>
</dbReference>
<evidence type="ECO:0000256" key="6">
    <source>
        <dbReference type="PIRSR" id="PIRSR625705-1"/>
    </source>
</evidence>
<dbReference type="InterPro" id="IPR029018">
    <property type="entry name" value="Hex-like_dom2"/>
</dbReference>
<keyword evidence="5 10" id="KW-0326">Glycosidase</keyword>
<dbReference type="AlphaFoldDB" id="A0A841EGW1"/>
<accession>A0A841EGW1</accession>
<dbReference type="PANTHER" id="PTHR22600:SF57">
    <property type="entry name" value="BETA-N-ACETYLHEXOSAMINIDASE"/>
    <property type="match status" value="1"/>
</dbReference>
<dbReference type="Proteomes" id="UP000524404">
    <property type="component" value="Unassembled WGS sequence"/>
</dbReference>
<comment type="similarity">
    <text evidence="2">Belongs to the glycosyl hydrolase 20 family.</text>
</comment>
<name>A0A841EGW1_9BACT</name>
<evidence type="ECO:0000256" key="7">
    <source>
        <dbReference type="SAM" id="SignalP"/>
    </source>
</evidence>
<dbReference type="InterPro" id="IPR025705">
    <property type="entry name" value="Beta_hexosaminidase_sua/sub"/>
</dbReference>
<dbReference type="PRINTS" id="PR00738">
    <property type="entry name" value="GLHYDRLASE20"/>
</dbReference>
<dbReference type="GO" id="GO:0005975">
    <property type="term" value="P:carbohydrate metabolic process"/>
    <property type="evidence" value="ECO:0007669"/>
    <property type="project" value="InterPro"/>
</dbReference>
<feature type="chain" id="PRO_5032690591" description="beta-N-acetylhexosaminidase" evidence="7">
    <location>
        <begin position="20"/>
        <end position="536"/>
    </location>
</feature>
<dbReference type="GO" id="GO:0004563">
    <property type="term" value="F:beta-N-acetylhexosaminidase activity"/>
    <property type="evidence" value="ECO:0007669"/>
    <property type="project" value="UniProtKB-EC"/>
</dbReference>
<evidence type="ECO:0000259" key="8">
    <source>
        <dbReference type="Pfam" id="PF00728"/>
    </source>
</evidence>
<dbReference type="CDD" id="cd06563">
    <property type="entry name" value="GH20_chitobiase-like"/>
    <property type="match status" value="1"/>
</dbReference>
<keyword evidence="7" id="KW-0732">Signal</keyword>
<feature type="signal peptide" evidence="7">
    <location>
        <begin position="1"/>
        <end position="19"/>
    </location>
</feature>
<sequence>MKKLFICLSLLIGSLATFAQNQYNIIPIPQKLIPQSGEFVIGKSTSVVSATEFKDVANFLNEQLNVVSGSSKKVSIKEKGLASSSIQFVKNESLGDEAYTLKASSKQVVISAKTAKGAFYGVQTLLQLLPTQVFSESKVEGLKLSVPNCTIEDAPRYVYRGLHLDVGRHFFPVSFVKKFIDLIALHKFNTFHWHLTEDQGWRIEIKKYPKLTEIGSIRKETLVGHYGTGKYDGKPYGGFYTQDEVKDVVAYAKKKFVTIVPEIEMPGHAQAALAAYPELGCNPDKIYEVYTTWGVSEDVFAPREETFTFLENVLTEVMELFPGQYIHIGGDECPKTQWKSSRFCQNLMKREGLKDEHELQSYFIRRIDKFITSKGRKMIGWDEILEGGLSPNATVMSWRGEEGGIAAAKEGHDVIMTPGSHLYLDHYQADPKTEPLAIGGFLTLEKVYSYEPAPKELTTDQKKFILGLQGNVWTEYMETTDKVEYMTFPRACAVAEVAWSPVSTRNYTDFTKRLKVHIERLGNLKVNYAKSFLSAK</sequence>
<dbReference type="SUPFAM" id="SSF55545">
    <property type="entry name" value="beta-N-acetylhexosaminidase-like domain"/>
    <property type="match status" value="1"/>
</dbReference>
<protein>
    <recommendedName>
        <fullName evidence="3">beta-N-acetylhexosaminidase</fullName>
        <ecNumber evidence="3">3.2.1.52</ecNumber>
    </recommendedName>
</protein>
<dbReference type="InterPro" id="IPR015882">
    <property type="entry name" value="HEX_bac_N"/>
</dbReference>
<dbReference type="PIRSF" id="PIRSF001093">
    <property type="entry name" value="B-hxosamndse_ab_euk"/>
    <property type="match status" value="1"/>
</dbReference>
<dbReference type="Gene3D" id="3.30.379.10">
    <property type="entry name" value="Chitobiase/beta-hexosaminidase domain 2-like"/>
    <property type="match status" value="1"/>
</dbReference>
<evidence type="ECO:0000256" key="2">
    <source>
        <dbReference type="ARBA" id="ARBA00006285"/>
    </source>
</evidence>
<keyword evidence="4 10" id="KW-0378">Hydrolase</keyword>
<dbReference type="GO" id="GO:0030203">
    <property type="term" value="P:glycosaminoglycan metabolic process"/>
    <property type="evidence" value="ECO:0007669"/>
    <property type="project" value="TreeGrafter"/>
</dbReference>
<dbReference type="InterPro" id="IPR015883">
    <property type="entry name" value="Glyco_hydro_20_cat"/>
</dbReference>
<feature type="domain" description="Beta-hexosaminidase bacterial type N-terminal" evidence="9">
    <location>
        <begin position="22"/>
        <end position="154"/>
    </location>
</feature>
<dbReference type="PANTHER" id="PTHR22600">
    <property type="entry name" value="BETA-HEXOSAMINIDASE"/>
    <property type="match status" value="1"/>
</dbReference>
<feature type="active site" description="Proton donor" evidence="6">
    <location>
        <position position="332"/>
    </location>
</feature>
<keyword evidence="11" id="KW-1185">Reference proteome</keyword>
<dbReference type="Pfam" id="PF02838">
    <property type="entry name" value="Glyco_hydro_20b"/>
    <property type="match status" value="1"/>
</dbReference>
<dbReference type="InterPro" id="IPR017853">
    <property type="entry name" value="GH"/>
</dbReference>
<evidence type="ECO:0000256" key="5">
    <source>
        <dbReference type="ARBA" id="ARBA00023295"/>
    </source>
</evidence>
<comment type="caution">
    <text evidence="10">The sequence shown here is derived from an EMBL/GenBank/DDBJ whole genome shotgun (WGS) entry which is preliminary data.</text>
</comment>
<evidence type="ECO:0000256" key="4">
    <source>
        <dbReference type="ARBA" id="ARBA00022801"/>
    </source>
</evidence>
<organism evidence="10 11">
    <name type="scientific">Arcicella rosea</name>
    <dbReference type="NCBI Taxonomy" id="502909"/>
    <lineage>
        <taxon>Bacteria</taxon>
        <taxon>Pseudomonadati</taxon>
        <taxon>Bacteroidota</taxon>
        <taxon>Cytophagia</taxon>
        <taxon>Cytophagales</taxon>
        <taxon>Flectobacillaceae</taxon>
        <taxon>Arcicella</taxon>
    </lineage>
</organism>
<dbReference type="Pfam" id="PF00728">
    <property type="entry name" value="Glyco_hydro_20"/>
    <property type="match status" value="1"/>
</dbReference>
<feature type="domain" description="Glycoside hydrolase family 20 catalytic" evidence="8">
    <location>
        <begin position="157"/>
        <end position="501"/>
    </location>
</feature>
<evidence type="ECO:0000313" key="11">
    <source>
        <dbReference type="Proteomes" id="UP000524404"/>
    </source>
</evidence>
<proteinExistence type="inferred from homology"/>
<evidence type="ECO:0000259" key="9">
    <source>
        <dbReference type="Pfam" id="PF02838"/>
    </source>
</evidence>
<evidence type="ECO:0000256" key="3">
    <source>
        <dbReference type="ARBA" id="ARBA00012663"/>
    </source>
</evidence>
<gene>
    <name evidence="10" type="ORF">HNP25_001037</name>
</gene>
<dbReference type="EC" id="3.2.1.52" evidence="3"/>
<evidence type="ECO:0000256" key="1">
    <source>
        <dbReference type="ARBA" id="ARBA00001231"/>
    </source>
</evidence>
<dbReference type="SUPFAM" id="SSF51445">
    <property type="entry name" value="(Trans)glycosidases"/>
    <property type="match status" value="1"/>
</dbReference>
<comment type="catalytic activity">
    <reaction evidence="1">
        <text>Hydrolysis of terminal non-reducing N-acetyl-D-hexosamine residues in N-acetyl-beta-D-hexosaminides.</text>
        <dbReference type="EC" id="3.2.1.52"/>
    </reaction>
</comment>
<dbReference type="GO" id="GO:0016020">
    <property type="term" value="C:membrane"/>
    <property type="evidence" value="ECO:0007669"/>
    <property type="project" value="TreeGrafter"/>
</dbReference>
<evidence type="ECO:0000313" key="10">
    <source>
        <dbReference type="EMBL" id="MBB6002385.1"/>
    </source>
</evidence>
<dbReference type="RefSeq" id="WP_184131258.1">
    <property type="nucleotide sequence ID" value="NZ_JACHKT010000005.1"/>
</dbReference>
<dbReference type="EMBL" id="JACHKT010000005">
    <property type="protein sequence ID" value="MBB6002385.1"/>
    <property type="molecule type" value="Genomic_DNA"/>
</dbReference>
<reference evidence="10 11" key="1">
    <citation type="submission" date="2020-08" db="EMBL/GenBank/DDBJ databases">
        <title>Functional genomics of gut bacteria from endangered species of beetles.</title>
        <authorList>
            <person name="Carlos-Shanley C."/>
        </authorList>
    </citation>
    <scope>NUCLEOTIDE SEQUENCE [LARGE SCALE GENOMIC DNA]</scope>
    <source>
        <strain evidence="10 11">S00070</strain>
    </source>
</reference>